<reference evidence="1 2" key="1">
    <citation type="journal article" date="2012" name="J. Bacteriol.">
        <title>Draft genome of Streptomyces tsukubaensis NRRL 18488, the producer of the clinically important immunosuppressant tacrolimus (FK506).</title>
        <authorList>
            <person name="Barreiro C."/>
            <person name="Prieto C."/>
            <person name="Sola-Landa A."/>
            <person name="Solera E."/>
            <person name="Martinez-Castro M."/>
            <person name="Perez-Redondo R."/>
            <person name="Garcia-Estrada C."/>
            <person name="Aparicio J.F."/>
            <person name="Fernandez-Martinez L.T."/>
            <person name="Santos-Aberturas J."/>
            <person name="Salehi-Najafabadi Z."/>
            <person name="Rodriguez-Garcia A."/>
            <person name="Tauch A."/>
            <person name="Martin J.F."/>
        </authorList>
    </citation>
    <scope>NUCLEOTIDE SEQUENCE [LARGE SCALE GENOMIC DNA]</scope>
    <source>
        <strain evidence="2">DSM 42081 / NBRC 108919 / NRRL 18488 / 9993</strain>
    </source>
</reference>
<dbReference type="AlphaFoldDB" id="I2NBA9"/>
<evidence type="ECO:0008006" key="3">
    <source>
        <dbReference type="Google" id="ProtNLM"/>
    </source>
</evidence>
<sequence length="406" mass="45068">MQNQPTADIIEQIRDIPFYRDSVTRGWFPVLGKTEVARGFPDRWLTPRVTAALASGEAEFALSAGADPGRLRFVRPPSFPLKSAYRLWSTHPDLAATWREGCRRVSLTTVPAGGDPSCAVPKRTPRTHRAEEPDRRTVRVGLRVDPEQWERGEVEGVLGELRSEQRRHPLGRYHLDGPGTQLAHLVRTAHRQGLYERFPRPASVVTAYAYTPVNVRRYLERQLACPVVDLFGDAEVGHLYSGDSGGHYRPFLDRMSVEFAPLAPGSGLHGLIVTSVRNPYMPLIRYRTGDCVRPVGAGPDAARAVRFCGRAAEVLPTPRGPVSQGDLDDCLAAVSPRIFLSQLRTTGPRDTRLLYTTFDGEPLCGAESARLADCVGELTEFRCEIAHRTRIPIGASGKYAWLVRER</sequence>
<evidence type="ECO:0000313" key="2">
    <source>
        <dbReference type="Proteomes" id="UP000005940"/>
    </source>
</evidence>
<accession>I2NBA9</accession>
<organism evidence="1 2">
    <name type="scientific">Streptomyces tsukubensis (strain DSM 42081 / NBRC 108919 / NRRL 18488 / 9993)</name>
    <dbReference type="NCBI Taxonomy" id="1114943"/>
    <lineage>
        <taxon>Bacteria</taxon>
        <taxon>Bacillati</taxon>
        <taxon>Actinomycetota</taxon>
        <taxon>Actinomycetes</taxon>
        <taxon>Kitasatosporales</taxon>
        <taxon>Streptomycetaceae</taxon>
        <taxon>Streptomyces</taxon>
    </lineage>
</organism>
<dbReference type="RefSeq" id="WP_006344836.1">
    <property type="nucleotide sequence ID" value="NZ_CP029159.1"/>
</dbReference>
<gene>
    <name evidence="1" type="ORF">STSU_001545</name>
</gene>
<keyword evidence="2" id="KW-1185">Reference proteome</keyword>
<name>I2NBA9_STRT9</name>
<dbReference type="EMBL" id="CP029159">
    <property type="protein sequence ID" value="QKM66039.1"/>
    <property type="molecule type" value="Genomic_DNA"/>
</dbReference>
<evidence type="ECO:0000313" key="1">
    <source>
        <dbReference type="EMBL" id="QKM66039.1"/>
    </source>
</evidence>
<dbReference type="InterPro" id="IPR042099">
    <property type="entry name" value="ANL_N_sf"/>
</dbReference>
<dbReference type="Gene3D" id="3.40.50.12780">
    <property type="entry name" value="N-terminal domain of ligase-like"/>
    <property type="match status" value="1"/>
</dbReference>
<dbReference type="Proteomes" id="UP000005940">
    <property type="component" value="Chromosome"/>
</dbReference>
<protein>
    <recommendedName>
        <fullName evidence="3">Phenylacetate-CoA ligase</fullName>
    </recommendedName>
</protein>
<proteinExistence type="predicted"/>